<organism evidence="1 2">
    <name type="scientific">Prescottella equi ATCC 33707</name>
    <dbReference type="NCBI Taxonomy" id="525370"/>
    <lineage>
        <taxon>Bacteria</taxon>
        <taxon>Bacillati</taxon>
        <taxon>Actinomycetota</taxon>
        <taxon>Actinomycetes</taxon>
        <taxon>Mycobacteriales</taxon>
        <taxon>Nocardiaceae</taxon>
        <taxon>Prescottella</taxon>
    </lineage>
</organism>
<comment type="caution">
    <text evidence="1">The sequence shown here is derived from an EMBL/GenBank/DDBJ whole genome shotgun (WGS) entry which is preliminary data.</text>
</comment>
<dbReference type="EMBL" id="ADNW02000007">
    <property type="protein sequence ID" value="EGD24977.1"/>
    <property type="molecule type" value="Genomic_DNA"/>
</dbReference>
<evidence type="ECO:0000313" key="1">
    <source>
        <dbReference type="EMBL" id="EGD24977.1"/>
    </source>
</evidence>
<protein>
    <submittedName>
        <fullName evidence="1">Uncharacterized protein</fullName>
    </submittedName>
</protein>
<proteinExistence type="predicted"/>
<name>E9SZM0_RHOHA</name>
<reference evidence="1" key="1">
    <citation type="submission" date="2011-01" db="EMBL/GenBank/DDBJ databases">
        <authorList>
            <person name="Muzny D."/>
            <person name="Qin X."/>
            <person name="Buhay C."/>
            <person name="Dugan-Rocha S."/>
            <person name="Ding Y."/>
            <person name="Chen G."/>
            <person name="Hawes A."/>
            <person name="Holder M."/>
            <person name="Jhangiani S."/>
            <person name="Johnson A."/>
            <person name="Khan Z."/>
            <person name="Li Z."/>
            <person name="Liu W."/>
            <person name="Liu X."/>
            <person name="Perez L."/>
            <person name="Shen H."/>
            <person name="Wang Q."/>
            <person name="Watt J."/>
            <person name="Xi L."/>
            <person name="Xin Y."/>
            <person name="Zhou J."/>
            <person name="Deng J."/>
            <person name="Jiang H."/>
            <person name="Liu Y."/>
            <person name="Qu J."/>
            <person name="Song X.-Z."/>
            <person name="Zhang L."/>
            <person name="Villasana D."/>
            <person name="Johnson A."/>
            <person name="Liu J."/>
            <person name="Liyanage D."/>
            <person name="Lorensuhewa L."/>
            <person name="Robinson T."/>
            <person name="Song A."/>
            <person name="Song B.-B."/>
            <person name="Dinh H."/>
            <person name="Thornton R."/>
            <person name="Coyle M."/>
            <person name="Francisco L."/>
            <person name="Jackson L."/>
            <person name="Javaid M."/>
            <person name="Korchina V."/>
            <person name="Kovar C."/>
            <person name="Mata R."/>
            <person name="Mathew T."/>
            <person name="Ngo R."/>
            <person name="Nguyen L."/>
            <person name="Nguyen N."/>
            <person name="Okwuonu G."/>
            <person name="Ongeri F."/>
            <person name="Pham C."/>
            <person name="Simmons D."/>
            <person name="Wilczek-Boney K."/>
            <person name="Hale W."/>
            <person name="Jakkamsetti A."/>
            <person name="Pham P."/>
            <person name="Ruth R."/>
            <person name="San Lucas F."/>
            <person name="Warren J."/>
            <person name="Zhang J."/>
            <person name="Zhao Z."/>
            <person name="Zhou C."/>
            <person name="Zhu D."/>
            <person name="Lee S."/>
            <person name="Bess C."/>
            <person name="Blankenburg K."/>
            <person name="Forbes L."/>
            <person name="Fu Q."/>
            <person name="Gubbala S."/>
            <person name="Hirani K."/>
            <person name="Jayaseelan J.C."/>
            <person name="Lara F."/>
            <person name="Munidasa M."/>
            <person name="Palculict T."/>
            <person name="Patil S."/>
            <person name="Pu L.-L."/>
            <person name="Saada N."/>
            <person name="Tang L."/>
            <person name="Weissenberger G."/>
            <person name="Zhu Y."/>
            <person name="Hemphill L."/>
            <person name="Shang Y."/>
            <person name="Youmans B."/>
            <person name="Ayvaz T."/>
            <person name="Ross M."/>
            <person name="Santibanez J."/>
            <person name="Aqrawi P."/>
            <person name="Gross S."/>
            <person name="Joshi V."/>
            <person name="Fowler G."/>
            <person name="Nazareth L."/>
            <person name="Reid J."/>
            <person name="Worley K."/>
            <person name="Petrosino J."/>
            <person name="Highlander S."/>
            <person name="Gibbs R."/>
        </authorList>
    </citation>
    <scope>NUCLEOTIDE SEQUENCE [LARGE SCALE GENOMIC DNA]</scope>
    <source>
        <strain evidence="1">ATCC 33707</strain>
    </source>
</reference>
<dbReference type="Proteomes" id="UP000004245">
    <property type="component" value="Unassembled WGS sequence"/>
</dbReference>
<dbReference type="HOGENOM" id="CLU_1383202_0_0_11"/>
<accession>E9SZM0</accession>
<dbReference type="AlphaFoldDB" id="E9SZM0"/>
<keyword evidence="2" id="KW-1185">Reference proteome</keyword>
<sequence>MHDLGEGVVESGHGIRQQLECSLADRTPESDGPAPAAVPGRAVPAVLDLAGSTVEPFDEVRTNRLGIVAPTGVVLERVDRGVAADEYNPREIETSGPWFRHLMLFEGNVVLHRNDRRAGTSPTALAFREQCAVRDVGQKIVDRCHSSPSSFRNWKATHHSRQSGPDPACRTDALLARPQRVLDALGDLLRPSDALGP</sequence>
<gene>
    <name evidence="1" type="ORF">HMPREF0724_11512</name>
</gene>
<evidence type="ECO:0000313" key="2">
    <source>
        <dbReference type="Proteomes" id="UP000004245"/>
    </source>
</evidence>